<proteinExistence type="predicted"/>
<gene>
    <name evidence="1" type="ORF">PXEA_LOCUS17351</name>
</gene>
<dbReference type="AlphaFoldDB" id="A0A3S4ZZT9"/>
<name>A0A3S4ZZT9_9PLAT</name>
<evidence type="ECO:0000313" key="1">
    <source>
        <dbReference type="EMBL" id="VEL23911.1"/>
    </source>
</evidence>
<reference evidence="1" key="1">
    <citation type="submission" date="2018-11" db="EMBL/GenBank/DDBJ databases">
        <authorList>
            <consortium name="Pathogen Informatics"/>
        </authorList>
    </citation>
    <scope>NUCLEOTIDE SEQUENCE</scope>
</reference>
<evidence type="ECO:0000313" key="2">
    <source>
        <dbReference type="Proteomes" id="UP000784294"/>
    </source>
</evidence>
<organism evidence="1 2">
    <name type="scientific">Protopolystoma xenopodis</name>
    <dbReference type="NCBI Taxonomy" id="117903"/>
    <lineage>
        <taxon>Eukaryota</taxon>
        <taxon>Metazoa</taxon>
        <taxon>Spiralia</taxon>
        <taxon>Lophotrochozoa</taxon>
        <taxon>Platyhelminthes</taxon>
        <taxon>Monogenea</taxon>
        <taxon>Polyopisthocotylea</taxon>
        <taxon>Polystomatidea</taxon>
        <taxon>Polystomatidae</taxon>
        <taxon>Protopolystoma</taxon>
    </lineage>
</organism>
<keyword evidence="2" id="KW-1185">Reference proteome</keyword>
<dbReference type="EMBL" id="CAAALY010064758">
    <property type="protein sequence ID" value="VEL23911.1"/>
    <property type="molecule type" value="Genomic_DNA"/>
</dbReference>
<protein>
    <submittedName>
        <fullName evidence="1">Uncharacterized protein</fullName>
    </submittedName>
</protein>
<sequence length="143" mass="15726">MSARSRCLLCCPVSPWHSSNVGKFSSPQLSIIVLPPPLSLLRLGPINCYVSDSSQLFNAPTSSTVVRQSSHFNSKLPDPSLEWAKRVDFDIRLFGDAKFVRNLRDNIVNRLSEVNLDHMECIAGLSNCTLASLLPSTLVTSIP</sequence>
<dbReference type="Proteomes" id="UP000784294">
    <property type="component" value="Unassembled WGS sequence"/>
</dbReference>
<comment type="caution">
    <text evidence="1">The sequence shown here is derived from an EMBL/GenBank/DDBJ whole genome shotgun (WGS) entry which is preliminary data.</text>
</comment>
<accession>A0A3S4ZZT9</accession>